<dbReference type="Gene3D" id="3.40.1260.10">
    <property type="entry name" value="DsrEFH-like"/>
    <property type="match status" value="1"/>
</dbReference>
<dbReference type="OrthoDB" id="69354at2157"/>
<organism evidence="2 3">
    <name type="scientific">Promethearchaeum syntrophicum</name>
    <dbReference type="NCBI Taxonomy" id="2594042"/>
    <lineage>
        <taxon>Archaea</taxon>
        <taxon>Promethearchaeati</taxon>
        <taxon>Promethearchaeota</taxon>
        <taxon>Promethearchaeia</taxon>
        <taxon>Promethearchaeales</taxon>
        <taxon>Promethearchaeaceae</taxon>
        <taxon>Promethearchaeum</taxon>
    </lineage>
</organism>
<dbReference type="SUPFAM" id="SSF75169">
    <property type="entry name" value="DsrEFH-like"/>
    <property type="match status" value="1"/>
</dbReference>
<evidence type="ECO:0000313" key="2">
    <source>
        <dbReference type="EMBL" id="QEE15318.1"/>
    </source>
</evidence>
<dbReference type="GeneID" id="41329140"/>
<gene>
    <name evidence="2" type="ORF">DSAG12_01143</name>
</gene>
<dbReference type="RefSeq" id="WP_147662232.1">
    <property type="nucleotide sequence ID" value="NZ_CP042905.2"/>
</dbReference>
<dbReference type="Pfam" id="PF13686">
    <property type="entry name" value="DrsE_2"/>
    <property type="match status" value="1"/>
</dbReference>
<dbReference type="AlphaFoldDB" id="A0A5B9D7V8"/>
<keyword evidence="1" id="KW-0472">Membrane</keyword>
<feature type="transmembrane region" description="Helical" evidence="1">
    <location>
        <begin position="20"/>
        <end position="46"/>
    </location>
</feature>
<dbReference type="KEGG" id="psyt:DSAG12_01143"/>
<dbReference type="EMBL" id="CP042905">
    <property type="protein sequence ID" value="QEE15318.1"/>
    <property type="molecule type" value="Genomic_DNA"/>
</dbReference>
<evidence type="ECO:0000313" key="3">
    <source>
        <dbReference type="Proteomes" id="UP000321408"/>
    </source>
</evidence>
<reference evidence="2 3" key="2">
    <citation type="journal article" date="2024" name="Int. J. Syst. Evol. Microbiol.">
        <title>Promethearchaeum syntrophicum gen. nov., sp. nov., an anaerobic, obligately syntrophic archaeon, the first isolate of the lineage 'Asgard' archaea, and proposal of the new archaeal phylum Promethearchaeota phyl. nov. and kingdom Promethearchaeati regn. nov.</title>
        <authorList>
            <person name="Imachi H."/>
            <person name="Nobu M.K."/>
            <person name="Kato S."/>
            <person name="Takaki Y."/>
            <person name="Miyazaki M."/>
            <person name="Miyata M."/>
            <person name="Ogawara M."/>
            <person name="Saito Y."/>
            <person name="Sakai S."/>
            <person name="Tahara Y.O."/>
            <person name="Takano Y."/>
            <person name="Tasumi E."/>
            <person name="Uematsu K."/>
            <person name="Yoshimura T."/>
            <person name="Itoh T."/>
            <person name="Ohkuma M."/>
            <person name="Takai K."/>
        </authorList>
    </citation>
    <scope>NUCLEOTIDE SEQUENCE [LARGE SCALE GENOMIC DNA]</scope>
    <source>
        <strain evidence="2 3">MK-D1</strain>
    </source>
</reference>
<reference evidence="2 3" key="1">
    <citation type="journal article" date="2020" name="Nature">
        <title>Isolation of an archaeon at the prokaryote-eukaryote interface.</title>
        <authorList>
            <person name="Imachi H."/>
            <person name="Nobu M.K."/>
            <person name="Nakahara N."/>
            <person name="Morono Y."/>
            <person name="Ogawara M."/>
            <person name="Takaki Y."/>
            <person name="Takano Y."/>
            <person name="Uematsu K."/>
            <person name="Ikuta T."/>
            <person name="Ito M."/>
            <person name="Matsui Y."/>
            <person name="Miyazaki M."/>
            <person name="Murata K."/>
            <person name="Saito Y."/>
            <person name="Sakai S."/>
            <person name="Song C."/>
            <person name="Tasumi E."/>
            <person name="Yamanaka Y."/>
            <person name="Yamaguchi T."/>
            <person name="Kamagata Y."/>
            <person name="Tamaki H."/>
            <person name="Takai K."/>
        </authorList>
    </citation>
    <scope>NUCLEOTIDE SEQUENCE [LARGE SCALE GENOMIC DNA]</scope>
    <source>
        <strain evidence="2 3">MK-D1</strain>
    </source>
</reference>
<dbReference type="PANTHER" id="PTHR34655:SF2">
    <property type="entry name" value="PEROXIREDOXIN FAMILY PROTEIN"/>
    <property type="match status" value="1"/>
</dbReference>
<evidence type="ECO:0000256" key="1">
    <source>
        <dbReference type="SAM" id="Phobius"/>
    </source>
</evidence>
<proteinExistence type="predicted"/>
<dbReference type="InterPro" id="IPR027396">
    <property type="entry name" value="DsrEFH-like"/>
</dbReference>
<keyword evidence="1" id="KW-0812">Transmembrane</keyword>
<keyword evidence="1" id="KW-1133">Transmembrane helix</keyword>
<dbReference type="InterPro" id="IPR032836">
    <property type="entry name" value="DsrE2-like"/>
</dbReference>
<accession>A0A5B9D7V8</accession>
<keyword evidence="3" id="KW-1185">Reference proteome</keyword>
<sequence>MPKQMNFIVSENSFEKFGMMVILGTTGAAMETQMNFFFTFWGLFLLKRSYNPGVAKMPFPFKKMGGTMFKKMLKGFGYDDMWEMIKDGVEEGKIKLYPCSMTMDLLRIKRKSMHKFVEEPVGAAAFLEMCDNADSVISL</sequence>
<protein>
    <submittedName>
        <fullName evidence="2">DsrE/DsrF/DrsH-like family protein</fullName>
    </submittedName>
</protein>
<name>A0A5B9D7V8_9ARCH</name>
<dbReference type="Proteomes" id="UP000321408">
    <property type="component" value="Chromosome"/>
</dbReference>
<dbReference type="PANTHER" id="PTHR34655">
    <property type="entry name" value="CONSERVED WITHIN P. AEROPHILUM"/>
    <property type="match status" value="1"/>
</dbReference>